<dbReference type="RefSeq" id="WP_014402044.1">
    <property type="nucleotide sequence ID" value="NC_017033.1"/>
</dbReference>
<organism evidence="2 3">
    <name type="scientific">Frateuria aurantia (strain ATCC 33424 / DSM 6220 / KCTC 2777 / LMG 1558 / NBRC 3245 / NCIMB 13370)</name>
    <name type="common">Acetobacter aurantius</name>
    <dbReference type="NCBI Taxonomy" id="767434"/>
    <lineage>
        <taxon>Bacteria</taxon>
        <taxon>Pseudomonadati</taxon>
        <taxon>Pseudomonadota</taxon>
        <taxon>Gammaproteobacteria</taxon>
        <taxon>Lysobacterales</taxon>
        <taxon>Rhodanobacteraceae</taxon>
        <taxon>Frateuria</taxon>
    </lineage>
</organism>
<dbReference type="KEGG" id="fau:Fraau_0556"/>
<keyword evidence="1" id="KW-0472">Membrane</keyword>
<evidence type="ECO:0000313" key="2">
    <source>
        <dbReference type="EMBL" id="AFC85038.1"/>
    </source>
</evidence>
<keyword evidence="1" id="KW-0812">Transmembrane</keyword>
<keyword evidence="1" id="KW-1133">Transmembrane helix</keyword>
<gene>
    <name evidence="2" type="ordered locus">Fraau_0556</name>
</gene>
<reference evidence="2" key="1">
    <citation type="submission" date="2012-02" db="EMBL/GenBank/DDBJ databases">
        <title>The complete genome of Frateuria aurantia DSM 6220.</title>
        <authorList>
            <consortium name="US DOE Joint Genome Institute (JGI-PGF)"/>
            <person name="Lucas S."/>
            <person name="Copeland A."/>
            <person name="Lapidus A."/>
            <person name="Glavina del Rio T."/>
            <person name="Dalin E."/>
            <person name="Tice H."/>
            <person name="Bruce D."/>
            <person name="Goodwin L."/>
            <person name="Pitluck S."/>
            <person name="Peters L."/>
            <person name="Ovchinnikova G."/>
            <person name="Teshima H."/>
            <person name="Kyrpides N."/>
            <person name="Mavromatis K."/>
            <person name="Ivanova N."/>
            <person name="Brettin T."/>
            <person name="Detter J.C."/>
            <person name="Han C."/>
            <person name="Larimer F."/>
            <person name="Land M."/>
            <person name="Hauser L."/>
            <person name="Markowitz V."/>
            <person name="Cheng J.-F."/>
            <person name="Hugenholtz P."/>
            <person name="Woyke T."/>
            <person name="Wu D."/>
            <person name="Brambilla E."/>
            <person name="Klenk H.-P."/>
            <person name="Eisen J.A."/>
        </authorList>
    </citation>
    <scope>NUCLEOTIDE SEQUENCE</scope>
    <source>
        <strain evidence="2">DSM 6220</strain>
    </source>
</reference>
<dbReference type="AlphaFoldDB" id="H8L4W5"/>
<dbReference type="HOGENOM" id="CLU_2219242_0_0_6"/>
<sequence>MTDIHWIVIGAAGVVPSLVFAWREQRGRLRLLEYKLDILQRQAGIDPLQALRQECLPLMQANRSLQAIRLFRQRTGADQRTARNQVDAWMAVVAREMAAGPEAVRP</sequence>
<dbReference type="EMBL" id="CP003350">
    <property type="protein sequence ID" value="AFC85038.1"/>
    <property type="molecule type" value="Genomic_DNA"/>
</dbReference>
<dbReference type="Proteomes" id="UP000005234">
    <property type="component" value="Chromosome"/>
</dbReference>
<evidence type="ECO:0000256" key="1">
    <source>
        <dbReference type="SAM" id="Phobius"/>
    </source>
</evidence>
<dbReference type="STRING" id="767434.Fraau_0556"/>
<evidence type="ECO:0000313" key="3">
    <source>
        <dbReference type="Proteomes" id="UP000005234"/>
    </source>
</evidence>
<protein>
    <submittedName>
        <fullName evidence="2">Uncharacterized protein</fullName>
    </submittedName>
</protein>
<name>H8L4W5_FRAAD</name>
<feature type="transmembrane region" description="Helical" evidence="1">
    <location>
        <begin position="6"/>
        <end position="22"/>
    </location>
</feature>
<proteinExistence type="predicted"/>
<accession>H8L4W5</accession>
<keyword evidence="3" id="KW-1185">Reference proteome</keyword>
<dbReference type="OrthoDB" id="6272807at2"/>